<dbReference type="GO" id="GO:0016990">
    <property type="term" value="F:arginine deiminase activity"/>
    <property type="evidence" value="ECO:0007669"/>
    <property type="project" value="UniProtKB-EC"/>
</dbReference>
<organism evidence="6 7">
    <name type="scientific">Candidatus Coprenecus avistercoris</name>
    <dbReference type="NCBI Taxonomy" id="2840730"/>
    <lineage>
        <taxon>Bacteria</taxon>
        <taxon>Pseudomonadati</taxon>
        <taxon>Bacteroidota</taxon>
        <taxon>Bacteroidia</taxon>
        <taxon>Bacteroidales</taxon>
        <taxon>Rikenellaceae</taxon>
        <taxon>Rikenellaceae incertae sedis</taxon>
        <taxon>Candidatus Coprenecus</taxon>
    </lineage>
</organism>
<dbReference type="InterPro" id="IPR003876">
    <property type="entry name" value="Arg_deiminase"/>
</dbReference>
<evidence type="ECO:0000313" key="6">
    <source>
        <dbReference type="EMBL" id="HIR63019.1"/>
    </source>
</evidence>
<dbReference type="EMBL" id="DVHI01000073">
    <property type="protein sequence ID" value="HIR63019.1"/>
    <property type="molecule type" value="Genomic_DNA"/>
</dbReference>
<evidence type="ECO:0000313" key="7">
    <source>
        <dbReference type="Proteomes" id="UP000886744"/>
    </source>
</evidence>
<protein>
    <recommendedName>
        <fullName evidence="3">arginine deiminase</fullName>
        <ecNumber evidence="3">3.5.3.6</ecNumber>
    </recommendedName>
</protein>
<dbReference type="PRINTS" id="PR01466">
    <property type="entry name" value="ARGDEIMINASE"/>
</dbReference>
<comment type="caution">
    <text evidence="6">The sequence shown here is derived from an EMBL/GenBank/DDBJ whole genome shotgun (WGS) entry which is preliminary data.</text>
</comment>
<dbReference type="Gene3D" id="3.75.10.10">
    <property type="entry name" value="L-arginine/glycine Amidinotransferase, Chain A"/>
    <property type="match status" value="1"/>
</dbReference>
<dbReference type="PANTHER" id="PTHR47271:SF2">
    <property type="entry name" value="ARGININE DEIMINASE"/>
    <property type="match status" value="1"/>
</dbReference>
<reference evidence="6" key="2">
    <citation type="journal article" date="2021" name="PeerJ">
        <title>Extensive microbial diversity within the chicken gut microbiome revealed by metagenomics and culture.</title>
        <authorList>
            <person name="Gilroy R."/>
            <person name="Ravi A."/>
            <person name="Getino M."/>
            <person name="Pursley I."/>
            <person name="Horton D.L."/>
            <person name="Alikhan N.F."/>
            <person name="Baker D."/>
            <person name="Gharbi K."/>
            <person name="Hall N."/>
            <person name="Watson M."/>
            <person name="Adriaenssens E.M."/>
            <person name="Foster-Nyarko E."/>
            <person name="Jarju S."/>
            <person name="Secka A."/>
            <person name="Antonio M."/>
            <person name="Oren A."/>
            <person name="Chaudhuri R.R."/>
            <person name="La Ragione R."/>
            <person name="Hildebrand F."/>
            <person name="Pallen M.J."/>
        </authorList>
    </citation>
    <scope>NUCLEOTIDE SEQUENCE</scope>
    <source>
        <strain evidence="6">ChiHjej13B12-12457</strain>
    </source>
</reference>
<evidence type="ECO:0000256" key="1">
    <source>
        <dbReference type="ARBA" id="ARBA00005213"/>
    </source>
</evidence>
<dbReference type="Gene3D" id="1.10.3930.10">
    <property type="entry name" value="Arginine deiminase"/>
    <property type="match status" value="1"/>
</dbReference>
<accession>A0A9D1E252</accession>
<name>A0A9D1E252_9BACT</name>
<keyword evidence="4" id="KW-0378">Hydrolase</keyword>
<sequence length="425" mass="47397">MTDKKPLNIDIQSEIGQLDAVLLHTPGAEVENMTPKMAQRALYSDILNLSIAQEEYAQLSGVLEKLAKVYTVSDLLVKVLDNDAERQALIGKICVMEQVTDYFDMLMDMSSARLAKVLIEGLPAKINTLTSFLNEDYYALFPLYNFYFTRDAAVTIGNNALICKMANRVRTRESLIMEAIYKGSGEFSCGIINAYDYQPGNPDIYMEGGDILIAREDILLLGNGARTSTQGIDLLAARLGALAPEGRRHIIVQQLPRTPESFIHLDMVFTLLDRDKCMVFEPLILGDNQYQTVHITMENGKVVKINSVSNILTVLRRLGMDLEPIICGGESDEWDQEREQWHSGANFFAFAPGKVISYARNTHTLDELSKHGFEIIPAWDFIEGKASVKGDKRCVITIEGSELPRGGGGARCMTMPLSRKAVKWE</sequence>
<evidence type="ECO:0000256" key="3">
    <source>
        <dbReference type="ARBA" id="ARBA00012171"/>
    </source>
</evidence>
<comment type="catalytic activity">
    <reaction evidence="5">
        <text>L-arginine + H2O = L-citrulline + NH4(+)</text>
        <dbReference type="Rhea" id="RHEA:19597"/>
        <dbReference type="ChEBI" id="CHEBI:15377"/>
        <dbReference type="ChEBI" id="CHEBI:28938"/>
        <dbReference type="ChEBI" id="CHEBI:32682"/>
        <dbReference type="ChEBI" id="CHEBI:57743"/>
        <dbReference type="EC" id="3.5.3.6"/>
    </reaction>
</comment>
<evidence type="ECO:0000256" key="2">
    <source>
        <dbReference type="ARBA" id="ARBA00010206"/>
    </source>
</evidence>
<gene>
    <name evidence="6" type="ORF">IAC94_05805</name>
</gene>
<dbReference type="AlphaFoldDB" id="A0A9D1E252"/>
<dbReference type="SUPFAM" id="SSF55909">
    <property type="entry name" value="Pentein"/>
    <property type="match status" value="1"/>
</dbReference>
<dbReference type="Pfam" id="PF02274">
    <property type="entry name" value="ADI"/>
    <property type="match status" value="1"/>
</dbReference>
<proteinExistence type="inferred from homology"/>
<dbReference type="PANTHER" id="PTHR47271">
    <property type="entry name" value="ARGININE DEIMINASE"/>
    <property type="match status" value="1"/>
</dbReference>
<dbReference type="EC" id="3.5.3.6" evidence="3"/>
<dbReference type="Proteomes" id="UP000886744">
    <property type="component" value="Unassembled WGS sequence"/>
</dbReference>
<evidence type="ECO:0000256" key="4">
    <source>
        <dbReference type="ARBA" id="ARBA00022801"/>
    </source>
</evidence>
<reference evidence="6" key="1">
    <citation type="submission" date="2020-10" db="EMBL/GenBank/DDBJ databases">
        <authorList>
            <person name="Gilroy R."/>
        </authorList>
    </citation>
    <scope>NUCLEOTIDE SEQUENCE</scope>
    <source>
        <strain evidence="6">ChiHjej13B12-12457</strain>
    </source>
</reference>
<comment type="similarity">
    <text evidence="2">Belongs to the arginine deiminase family.</text>
</comment>
<comment type="pathway">
    <text evidence="1">Amino-acid degradation; L-arginine degradation via ADI pathway; carbamoyl phosphate from L-arginine: step 1/2.</text>
</comment>
<evidence type="ECO:0000256" key="5">
    <source>
        <dbReference type="ARBA" id="ARBA00049429"/>
    </source>
</evidence>
<dbReference type="GO" id="GO:0019546">
    <property type="term" value="P:L-arginine deiminase pathway"/>
    <property type="evidence" value="ECO:0007669"/>
    <property type="project" value="TreeGrafter"/>
</dbReference>